<organism evidence="6 7">
    <name type="scientific">Arcobacter nitrofigilis (strain ATCC 33309 / DSM 7299 / CCUG 15893 / LMG 7604 / NCTC 12251 / CI)</name>
    <name type="common">Campylobacter nitrofigilis</name>
    <dbReference type="NCBI Taxonomy" id="572480"/>
    <lineage>
        <taxon>Bacteria</taxon>
        <taxon>Pseudomonadati</taxon>
        <taxon>Campylobacterota</taxon>
        <taxon>Epsilonproteobacteria</taxon>
        <taxon>Campylobacterales</taxon>
        <taxon>Arcobacteraceae</taxon>
        <taxon>Arcobacter</taxon>
    </lineage>
</organism>
<evidence type="ECO:0000256" key="4">
    <source>
        <dbReference type="RuleBase" id="RU003744"/>
    </source>
</evidence>
<dbReference type="Pfam" id="PF00497">
    <property type="entry name" value="SBP_bac_3"/>
    <property type="match status" value="1"/>
</dbReference>
<dbReference type="RefSeq" id="WP_013134351.1">
    <property type="nucleotide sequence ID" value="NC_014166.1"/>
</dbReference>
<keyword evidence="7" id="KW-1185">Reference proteome</keyword>
<dbReference type="STRING" id="572480.Arnit_0541"/>
<dbReference type="InterPro" id="IPR001638">
    <property type="entry name" value="Solute-binding_3/MltF_N"/>
</dbReference>
<dbReference type="Proteomes" id="UP000000939">
    <property type="component" value="Chromosome"/>
</dbReference>
<name>D5UZG9_ARCNC</name>
<comment type="subcellular location">
    <subcellularLocation>
        <location evidence="1">Cell envelope</location>
    </subcellularLocation>
</comment>
<feature type="domain" description="Solute-binding protein family 3/N-terminal" evidence="5">
    <location>
        <begin position="34"/>
        <end position="256"/>
    </location>
</feature>
<dbReference type="EMBL" id="CP001999">
    <property type="protein sequence ID" value="ADG92206.1"/>
    <property type="molecule type" value="Genomic_DNA"/>
</dbReference>
<dbReference type="SMART" id="SM00062">
    <property type="entry name" value="PBPb"/>
    <property type="match status" value="1"/>
</dbReference>
<evidence type="ECO:0000313" key="7">
    <source>
        <dbReference type="Proteomes" id="UP000000939"/>
    </source>
</evidence>
<sequence length="260" mass="29445" precursor="true">MKKLTLIFLTLSTLLFIGCSDEKKGADTTANEKVIKVGTSGAYFPFTFYKDDKLKGFEIDVWNAIGKKLNAKIEFKTAKFSGLFGMLETGKIDTISNQVTMTDKRIEKYDFTTPYVYDGAQIIINKDNNDIKSFDDLKGKKVGVTLGTNYAQIVRSLDKNNEIELVTYEGNGFEQDVKLNRIAAFVQDRTSAVELIKKTKLPLKIVGEPLEILTNSFPFVKNEKNKTLIKEVNEAIEELRKDGTLKKISIYWFDTNITDK</sequence>
<evidence type="ECO:0000313" key="6">
    <source>
        <dbReference type="EMBL" id="ADG92206.1"/>
    </source>
</evidence>
<dbReference type="InterPro" id="IPR018313">
    <property type="entry name" value="SBP_3_CS"/>
</dbReference>
<dbReference type="PANTHER" id="PTHR35936:SF19">
    <property type="entry name" value="AMINO-ACID-BINDING PROTEIN YXEM-RELATED"/>
    <property type="match status" value="1"/>
</dbReference>
<comment type="similarity">
    <text evidence="2 4">Belongs to the bacterial solute-binding protein 3 family.</text>
</comment>
<dbReference type="eggNOG" id="COG0834">
    <property type="taxonomic scope" value="Bacteria"/>
</dbReference>
<gene>
    <name evidence="6" type="ordered locus">Arnit_0541</name>
</gene>
<reference evidence="6 7" key="1">
    <citation type="journal article" date="2010" name="Stand. Genomic Sci.">
        <title>Complete genome sequence of Arcobacter nitrofigilis type strain (CI).</title>
        <authorList>
            <person name="Pati A."/>
            <person name="Gronow S."/>
            <person name="Lapidus A."/>
            <person name="Copeland A."/>
            <person name="Glavina Del Rio T."/>
            <person name="Nolan M."/>
            <person name="Lucas S."/>
            <person name="Tice H."/>
            <person name="Cheng J.F."/>
            <person name="Han C."/>
            <person name="Chertkov O."/>
            <person name="Bruce D."/>
            <person name="Tapia R."/>
            <person name="Goodwin L."/>
            <person name="Pitluck S."/>
            <person name="Liolios K."/>
            <person name="Ivanova N."/>
            <person name="Mavromatis K."/>
            <person name="Chen A."/>
            <person name="Palaniappan K."/>
            <person name="Land M."/>
            <person name="Hauser L."/>
            <person name="Chang Y.J."/>
            <person name="Jeffries C.D."/>
            <person name="Detter J.C."/>
            <person name="Rohde M."/>
            <person name="Goker M."/>
            <person name="Bristow J."/>
            <person name="Eisen J.A."/>
            <person name="Markowitz V."/>
            <person name="Hugenholtz P."/>
            <person name="Klenk H.P."/>
            <person name="Kyrpides N.C."/>
        </authorList>
    </citation>
    <scope>NUCLEOTIDE SEQUENCE [LARGE SCALE GENOMIC DNA]</scope>
    <source>
        <strain evidence="7">ATCC 33309 / DSM 7299 / CCUG 15893 / LMG 7604 / NCTC 12251 / CI</strain>
    </source>
</reference>
<dbReference type="Gene3D" id="3.40.190.10">
    <property type="entry name" value="Periplasmic binding protein-like II"/>
    <property type="match status" value="2"/>
</dbReference>
<evidence type="ECO:0000259" key="5">
    <source>
        <dbReference type="SMART" id="SM00062"/>
    </source>
</evidence>
<protein>
    <submittedName>
        <fullName evidence="6">Extracellular solute-binding protein family 3</fullName>
    </submittedName>
</protein>
<evidence type="ECO:0000256" key="2">
    <source>
        <dbReference type="ARBA" id="ARBA00010333"/>
    </source>
</evidence>
<evidence type="ECO:0000256" key="3">
    <source>
        <dbReference type="ARBA" id="ARBA00022729"/>
    </source>
</evidence>
<dbReference type="GO" id="GO:0030313">
    <property type="term" value="C:cell envelope"/>
    <property type="evidence" value="ECO:0007669"/>
    <property type="project" value="UniProtKB-SubCell"/>
</dbReference>
<accession>D5UZG9</accession>
<keyword evidence="3" id="KW-0732">Signal</keyword>
<dbReference type="HOGENOM" id="CLU_019602_18_5_7"/>
<dbReference type="AlphaFoldDB" id="D5UZG9"/>
<dbReference type="CDD" id="cd13709">
    <property type="entry name" value="PBP2_YxeM"/>
    <property type="match status" value="1"/>
</dbReference>
<proteinExistence type="inferred from homology"/>
<dbReference type="PROSITE" id="PS51257">
    <property type="entry name" value="PROKAR_LIPOPROTEIN"/>
    <property type="match status" value="1"/>
</dbReference>
<dbReference type="PANTHER" id="PTHR35936">
    <property type="entry name" value="MEMBRANE-BOUND LYTIC MUREIN TRANSGLYCOSYLASE F"/>
    <property type="match status" value="1"/>
</dbReference>
<evidence type="ECO:0000256" key="1">
    <source>
        <dbReference type="ARBA" id="ARBA00004196"/>
    </source>
</evidence>
<dbReference type="SUPFAM" id="SSF53850">
    <property type="entry name" value="Periplasmic binding protein-like II"/>
    <property type="match status" value="1"/>
</dbReference>
<dbReference type="PROSITE" id="PS01039">
    <property type="entry name" value="SBP_BACTERIAL_3"/>
    <property type="match status" value="1"/>
</dbReference>
<dbReference type="KEGG" id="ant:Arnit_0541"/>